<comment type="caution">
    <text evidence="3">The sequence shown here is derived from an EMBL/GenBank/DDBJ whole genome shotgun (WGS) entry which is preliminary data.</text>
</comment>
<feature type="transmembrane region" description="Helical" evidence="1">
    <location>
        <begin position="12"/>
        <end position="38"/>
    </location>
</feature>
<keyword evidence="1" id="KW-0472">Membrane</keyword>
<keyword evidence="3" id="KW-0645">Protease</keyword>
<dbReference type="RefSeq" id="WP_148394627.1">
    <property type="nucleotide sequence ID" value="NZ_JAOSHN010000007.1"/>
</dbReference>
<feature type="transmembrane region" description="Helical" evidence="1">
    <location>
        <begin position="58"/>
        <end position="80"/>
    </location>
</feature>
<evidence type="ECO:0000259" key="2">
    <source>
        <dbReference type="Pfam" id="PF02517"/>
    </source>
</evidence>
<feature type="transmembrane region" description="Helical" evidence="1">
    <location>
        <begin position="288"/>
        <end position="309"/>
    </location>
</feature>
<protein>
    <submittedName>
        <fullName evidence="3">CPBP family intramembrane metalloprotease</fullName>
    </submittedName>
</protein>
<feature type="transmembrane region" description="Helical" evidence="1">
    <location>
        <begin position="180"/>
        <end position="212"/>
    </location>
</feature>
<keyword evidence="4" id="KW-1185">Reference proteome</keyword>
<evidence type="ECO:0000313" key="3">
    <source>
        <dbReference type="EMBL" id="MCU7379980.1"/>
    </source>
</evidence>
<dbReference type="GO" id="GO:0008237">
    <property type="term" value="F:metallopeptidase activity"/>
    <property type="evidence" value="ECO:0007669"/>
    <property type="project" value="UniProtKB-KW"/>
</dbReference>
<evidence type="ECO:0000313" key="4">
    <source>
        <dbReference type="Proteomes" id="UP001065549"/>
    </source>
</evidence>
<gene>
    <name evidence="3" type="ORF">OBO34_16690</name>
</gene>
<keyword evidence="3" id="KW-0378">Hydrolase</keyword>
<feature type="transmembrane region" description="Helical" evidence="1">
    <location>
        <begin position="100"/>
        <end position="122"/>
    </location>
</feature>
<dbReference type="Proteomes" id="UP001065549">
    <property type="component" value="Unassembled WGS sequence"/>
</dbReference>
<keyword evidence="1" id="KW-0812">Transmembrane</keyword>
<keyword evidence="3" id="KW-0482">Metalloprotease</keyword>
<reference evidence="3" key="1">
    <citation type="submission" date="2022-09" db="EMBL/GenBank/DDBJ databases">
        <title>Culturomic study of gut microbiota in children with autism spectrum disorder.</title>
        <authorList>
            <person name="Efimov B.A."/>
            <person name="Chaplin A.V."/>
            <person name="Sokolova S.R."/>
            <person name="Pikina A.P."/>
            <person name="Korzhanova M."/>
            <person name="Belova V."/>
            <person name="Korostin D."/>
        </authorList>
    </citation>
    <scope>NUCLEOTIDE SEQUENCE</scope>
    <source>
        <strain evidence="3">ASD5510</strain>
    </source>
</reference>
<dbReference type="Pfam" id="PF02517">
    <property type="entry name" value="Rce1-like"/>
    <property type="match status" value="1"/>
</dbReference>
<sequence>MKEFKRQVNRIARAVLFYNILLLAVILGDTLIQSVRLILEHPDEAQLSKALHQLELSIGLYGGPSIIGIAIGILFLILYFRRDNMKTCILASVEKMRVSVFLQAACVLLGFQFLFSVASIGFENGLNAFGYTIMGDVESATSGSTTISMFLYASLLGPAAEEIVYRGFVLQSLKSHGKEFAIIVSSVLFGVMHGNFIQGMFAFCVGIVLAYITIEYSIYWAILLHIINNCVMGDIWPHLISGFSANVQTVLNWGIISVFFAGGLLVLWRNRIKLKCYVTEHMAPKKYYRYAFTSIWMILFLGIEFLAALSGIQKLP</sequence>
<dbReference type="GO" id="GO:0004175">
    <property type="term" value="F:endopeptidase activity"/>
    <property type="evidence" value="ECO:0007669"/>
    <property type="project" value="UniProtKB-ARBA"/>
</dbReference>
<dbReference type="InterPro" id="IPR003675">
    <property type="entry name" value="Rce1/LyrA-like_dom"/>
</dbReference>
<dbReference type="AlphaFoldDB" id="A0A9J6QWX1"/>
<feature type="domain" description="CAAX prenyl protease 2/Lysostaphin resistance protein A-like" evidence="2">
    <location>
        <begin position="145"/>
        <end position="231"/>
    </location>
</feature>
<keyword evidence="1" id="KW-1133">Transmembrane helix</keyword>
<dbReference type="EMBL" id="JAOSHN010000007">
    <property type="protein sequence ID" value="MCU7379980.1"/>
    <property type="molecule type" value="Genomic_DNA"/>
</dbReference>
<organism evidence="3 4">
    <name type="scientific">Hominibacterium faecale</name>
    <dbReference type="NCBI Taxonomy" id="2839743"/>
    <lineage>
        <taxon>Bacteria</taxon>
        <taxon>Bacillati</taxon>
        <taxon>Bacillota</taxon>
        <taxon>Clostridia</taxon>
        <taxon>Peptostreptococcales</taxon>
        <taxon>Anaerovoracaceae</taxon>
        <taxon>Hominibacterium</taxon>
    </lineage>
</organism>
<feature type="transmembrane region" description="Helical" evidence="1">
    <location>
        <begin position="249"/>
        <end position="268"/>
    </location>
</feature>
<name>A0A9J6QWX1_9FIRM</name>
<proteinExistence type="predicted"/>
<evidence type="ECO:0000256" key="1">
    <source>
        <dbReference type="SAM" id="Phobius"/>
    </source>
</evidence>
<accession>A0A9J6QWX1</accession>
<dbReference type="GO" id="GO:0080120">
    <property type="term" value="P:CAAX-box protein maturation"/>
    <property type="evidence" value="ECO:0007669"/>
    <property type="project" value="UniProtKB-ARBA"/>
</dbReference>